<feature type="region of interest" description="Disordered" evidence="1">
    <location>
        <begin position="464"/>
        <end position="490"/>
    </location>
</feature>
<evidence type="ECO:0000256" key="1">
    <source>
        <dbReference type="SAM" id="MobiDB-lite"/>
    </source>
</evidence>
<feature type="chain" id="PRO_5037564535" evidence="2">
    <location>
        <begin position="23"/>
        <end position="1873"/>
    </location>
</feature>
<evidence type="ECO:0000313" key="3">
    <source>
        <dbReference type="EMBL" id="MBC6995581.1"/>
    </source>
</evidence>
<dbReference type="Gene3D" id="2.60.120.260">
    <property type="entry name" value="Galactose-binding domain-like"/>
    <property type="match status" value="1"/>
</dbReference>
<dbReference type="Pfam" id="PF13585">
    <property type="entry name" value="CHU_C"/>
    <property type="match status" value="1"/>
</dbReference>
<dbReference type="Proteomes" id="UP000650081">
    <property type="component" value="Unassembled WGS sequence"/>
</dbReference>
<protein>
    <submittedName>
        <fullName evidence="3">Gliding motility-associated C-terminal domain-containing protein</fullName>
    </submittedName>
</protein>
<dbReference type="RefSeq" id="WP_187467611.1">
    <property type="nucleotide sequence ID" value="NZ_JACSIT010000139.1"/>
</dbReference>
<comment type="caution">
    <text evidence="3">The sequence shown here is derived from an EMBL/GenBank/DDBJ whole genome shotgun (WGS) entry which is preliminary data.</text>
</comment>
<name>A0A923PPU2_9BACT</name>
<evidence type="ECO:0000256" key="2">
    <source>
        <dbReference type="SAM" id="SignalP"/>
    </source>
</evidence>
<proteinExistence type="predicted"/>
<dbReference type="SUPFAM" id="SSF49299">
    <property type="entry name" value="PKD domain"/>
    <property type="match status" value="1"/>
</dbReference>
<reference evidence="3" key="1">
    <citation type="submission" date="2020-08" db="EMBL/GenBank/DDBJ databases">
        <title>Lewinella bacteria from marine environments.</title>
        <authorList>
            <person name="Zhong Y."/>
        </authorList>
    </citation>
    <scope>NUCLEOTIDE SEQUENCE</scope>
    <source>
        <strain evidence="3">KCTC 42187</strain>
    </source>
</reference>
<dbReference type="InterPro" id="IPR013783">
    <property type="entry name" value="Ig-like_fold"/>
</dbReference>
<dbReference type="Gene3D" id="2.60.40.10">
    <property type="entry name" value="Immunoglobulins"/>
    <property type="match status" value="4"/>
</dbReference>
<dbReference type="InterPro" id="IPR035986">
    <property type="entry name" value="PKD_dom_sf"/>
</dbReference>
<sequence>MHPALALSIALCWLPFLLPAQCDIFLTAGPDQKVCPPGGNTLLLGEVLGDNVVAVQWTPEGSVSDPRSLTPVAFGPGTYTLTAQVIDPTVNLIVNGDFSAGDSGFTTEYGPGTGGAFGPLSTEGTYAIVANSSAAHSNFAACSDHTGGGNMLVINGATTPNEQVWCQTVAVPANTLLSFTAWVASAISENPALLQFSVNGELLGESFRASSATCSWNRFAENWFSGGAMSAEICIVNQNTVGSGNDFAIDDIFFGPLCEQSDDVEVTLATVNAEAPATVFLPCDGGFSVVLDGSASSAGPGYFYQWSTPNGNILSGATTRTPTVAGAGTYVLDVNYDNGSIQCTDQTTVVVAENPEIPLAFVDKFGDITCNSTTVQLNALGSSSGPGYSYQWSTTDGFLVSGTTGSNPTVGAAGTYRLLVTHGPSGCTATAEVRVDEFRTPPPIQIETPAPLGCGSPTVQLDARPSNPAPGVQASWTTTDGSIVSGSNGLRPTVDAPGTYTLRLTDGATGCFSEASVTVVASPSPVSAQITPADTLSCRQTQIGLVAETNGNSTGFTYAWSTELGTIVAGVMSDSATVSAAGPYFLTVLDPATGCEARDTVVVVADLVLPDVAVSSNGPFTCGRALITLNSIGSSIGPAFDYLWSTNDGTILSDTTGPMPTIGAPGSYTLTIENQANGCRADSTLRVGIDTLAPDISAGTSFTLTCAAEQDTLAGAVLGVPPPAYTVAWTTLDGIILADADSLRAIIGAPGTYLLRVTNPANGCSALDSVRILRDDNLPTVTIATPPPLDCNVTTIDLNATGSNAGAGFALTWSSPNGNFLGATDGLVARIGAPGNYTLRVLNVDNGCVDSLGVVVLQDTVRPVVTAAPPLRLDCATPVGTLQATVNTAETFDFAWTTPNGRILAGSDGPSVQVDTAGTYRLVVSNPRNGCTTESTTTVTEDFRSPVAIVGPTQRVLTCRDTIFALGSTALVPDLRYAWQSSGTLPAGSLNGPSLVVNAPATYRLLVVDTLNACRDSAVVTVTEDREIPVATVETPAVLTCVTPQTTLRGSAPAGFTGLEIRWTTTGGNITSGATDFFANVAAAGTYQLHLFDPRTGCADSAQVEVLEDLNPPLAEAGLDAVINCAAPVATLSAEGSASGPSISYQWTTSDGTFSGPADAFTSMATAPGHYFLEVRNDRNGCAATDSVRVRADFVEPVVNLGPDSLTLTCRDTLFTLTNQGASAPGLQYDWSVRNGGALLGADTLPVAMLRSPGVYLLRISNPGNGCRAEDSVRIGQNTVLPRLAIVAPADLNCAVTELTLDATGSSAGAGFGLRWTTGSGNILSGATGPTPVVDAPGTYQLRVENLSNGCVDSAQVTVTQDRQAPEANIALPASLNCTDTLVVLDARTSSQGNQFRYTWTTPSGSIVAGSTTLSPAVAAPGTYFLRVTNIQNACFRLDSVTVTQDAAPPVLAQLTPEVLTCTTRSVLLNASASGAGAEPSVRWTTVNGNILSGEDSFTPRVDRPGDYRLLVINPENQCTNDLVIRVLQDTIPPGLLLPDTLDLGCDTIPVRLAAMVTDAGSYRFVWTTEGGRIVADGNTARPQVQGPGNYRVMVTNANNGCQREGNVEAVQDLPLDFTFSLAPPTCAMPLGTLTFTGVTGGREPYLYATDGGLGFRTDTVVTGLAPGNYPLVVQDAQGCELRASVSVPNPPELGLVLSPRVVIALGEDYRLNALTNYPAAALASVLWTPATGLDCPTCLRPRASPLASTVYTLEISTADGCVATASTEIIVDRQRNVFFPTAFSPNGDGINDVFIPYADPKLVSRVMAFHIYDRWGNEVFVGSDFAPGDGAAGWDGHFNGKRMNPAVFVFTATVEFVDGRQVDYRGEVALVQ</sequence>
<organism evidence="3 4">
    <name type="scientific">Neolewinella lacunae</name>
    <dbReference type="NCBI Taxonomy" id="1517758"/>
    <lineage>
        <taxon>Bacteria</taxon>
        <taxon>Pseudomonadati</taxon>
        <taxon>Bacteroidota</taxon>
        <taxon>Saprospiria</taxon>
        <taxon>Saprospirales</taxon>
        <taxon>Lewinellaceae</taxon>
        <taxon>Neolewinella</taxon>
    </lineage>
</organism>
<feature type="signal peptide" evidence="2">
    <location>
        <begin position="1"/>
        <end position="22"/>
    </location>
</feature>
<keyword evidence="4" id="KW-1185">Reference proteome</keyword>
<feature type="compositionally biased region" description="Polar residues" evidence="1">
    <location>
        <begin position="474"/>
        <end position="490"/>
    </location>
</feature>
<keyword evidence="2" id="KW-0732">Signal</keyword>
<dbReference type="EMBL" id="JACSIT010000139">
    <property type="protein sequence ID" value="MBC6995581.1"/>
    <property type="molecule type" value="Genomic_DNA"/>
</dbReference>
<gene>
    <name evidence="3" type="ORF">H9S92_15545</name>
</gene>
<accession>A0A923PPU2</accession>
<evidence type="ECO:0000313" key="4">
    <source>
        <dbReference type="Proteomes" id="UP000650081"/>
    </source>
</evidence>